<dbReference type="SMART" id="SM00516">
    <property type="entry name" value="SEC14"/>
    <property type="match status" value="1"/>
</dbReference>
<dbReference type="SUPFAM" id="SSF46938">
    <property type="entry name" value="CRAL/TRIO N-terminal domain"/>
    <property type="match status" value="1"/>
</dbReference>
<protein>
    <submittedName>
        <fullName evidence="3">Phosphatidylinositol transfer protein PDR16 and related proteins</fullName>
    </submittedName>
</protein>
<dbReference type="Gene3D" id="3.40.525.10">
    <property type="entry name" value="CRAL-TRIO lipid binding domain"/>
    <property type="match status" value="1"/>
</dbReference>
<feature type="region of interest" description="Disordered" evidence="1">
    <location>
        <begin position="354"/>
        <end position="481"/>
    </location>
</feature>
<dbReference type="SUPFAM" id="SSF52087">
    <property type="entry name" value="CRAL/TRIO domain"/>
    <property type="match status" value="1"/>
</dbReference>
<reference evidence="3 4" key="1">
    <citation type="submission" date="2014-09" db="EMBL/GenBank/DDBJ databases">
        <authorList>
            <person name="Magalhaes I.L.F."/>
            <person name="Oliveira U."/>
            <person name="Santos F.R."/>
            <person name="Vidigal T.H.D.A."/>
            <person name="Brescovit A.D."/>
            <person name="Santos A.J."/>
        </authorList>
    </citation>
    <scope>NUCLEOTIDE SEQUENCE [LARGE SCALE GENOMIC DNA]</scope>
</reference>
<evidence type="ECO:0000256" key="1">
    <source>
        <dbReference type="SAM" id="MobiDB-lite"/>
    </source>
</evidence>
<evidence type="ECO:0000259" key="2">
    <source>
        <dbReference type="PROSITE" id="PS50191"/>
    </source>
</evidence>
<feature type="compositionally biased region" description="Low complexity" evidence="1">
    <location>
        <begin position="427"/>
        <end position="463"/>
    </location>
</feature>
<evidence type="ECO:0000313" key="4">
    <source>
        <dbReference type="Proteomes" id="UP000054845"/>
    </source>
</evidence>
<organism evidence="3 4">
    <name type="scientific">Ceraceosorus bombacis</name>
    <dbReference type="NCBI Taxonomy" id="401625"/>
    <lineage>
        <taxon>Eukaryota</taxon>
        <taxon>Fungi</taxon>
        <taxon>Dikarya</taxon>
        <taxon>Basidiomycota</taxon>
        <taxon>Ustilaginomycotina</taxon>
        <taxon>Exobasidiomycetes</taxon>
        <taxon>Ceraceosorales</taxon>
        <taxon>Ceraceosoraceae</taxon>
        <taxon>Ceraceosorus</taxon>
    </lineage>
</organism>
<evidence type="ECO:0000313" key="3">
    <source>
        <dbReference type="EMBL" id="CEH12795.1"/>
    </source>
</evidence>
<dbReference type="Proteomes" id="UP000054845">
    <property type="component" value="Unassembled WGS sequence"/>
</dbReference>
<feature type="compositionally biased region" description="Polar residues" evidence="1">
    <location>
        <begin position="394"/>
        <end position="420"/>
    </location>
</feature>
<dbReference type="InterPro" id="IPR036865">
    <property type="entry name" value="CRAL-TRIO_dom_sf"/>
</dbReference>
<dbReference type="GO" id="GO:0008526">
    <property type="term" value="F:phosphatidylinositol transfer activity"/>
    <property type="evidence" value="ECO:0007669"/>
    <property type="project" value="TreeGrafter"/>
</dbReference>
<dbReference type="PROSITE" id="PS50191">
    <property type="entry name" value="CRAL_TRIO"/>
    <property type="match status" value="1"/>
</dbReference>
<dbReference type="EMBL" id="CCYA01000181">
    <property type="protein sequence ID" value="CEH12795.1"/>
    <property type="molecule type" value="Genomic_DNA"/>
</dbReference>
<dbReference type="PANTHER" id="PTHR45824">
    <property type="entry name" value="GH16843P"/>
    <property type="match status" value="1"/>
</dbReference>
<feature type="region of interest" description="Disordered" evidence="1">
    <location>
        <begin position="74"/>
        <end position="95"/>
    </location>
</feature>
<feature type="domain" description="CRAL-TRIO" evidence="2">
    <location>
        <begin position="170"/>
        <end position="317"/>
    </location>
</feature>
<dbReference type="Pfam" id="PF00650">
    <property type="entry name" value="CRAL_TRIO"/>
    <property type="match status" value="1"/>
</dbReference>
<dbReference type="AlphaFoldDB" id="A0A0P1BBP8"/>
<proteinExistence type="predicted"/>
<dbReference type="CDD" id="cd00170">
    <property type="entry name" value="SEC14"/>
    <property type="match status" value="1"/>
</dbReference>
<dbReference type="OrthoDB" id="75724at2759"/>
<name>A0A0P1BBP8_9BASI</name>
<dbReference type="PANTHER" id="PTHR45824:SF29">
    <property type="entry name" value="GH16843P"/>
    <property type="match status" value="1"/>
</dbReference>
<keyword evidence="4" id="KW-1185">Reference proteome</keyword>
<dbReference type="InterPro" id="IPR052578">
    <property type="entry name" value="PI_Transfer_CRAL-TRIO"/>
</dbReference>
<dbReference type="InterPro" id="IPR036273">
    <property type="entry name" value="CRAL/TRIO_N_dom_sf"/>
</dbReference>
<dbReference type="InterPro" id="IPR001251">
    <property type="entry name" value="CRAL-TRIO_dom"/>
</dbReference>
<accession>A0A0P1BBP8</accession>
<sequence length="481" mass="52242">MSRFLRRAPAPSTSVDKASLPISHDPILAPLPSTLASLQSRPPSAPLSAAQQDLLAALGAYVWELHGRGWEDDAELSKSRTVTETAGGSIEPAPTSAAYKAKESASAASSSTSPAPAWYRTWEETFLKDATTLPRYARASKWDLENAKKRISETLYWRRSYRPELISPDEVVEEAKTGKQVLSGFDKDGRPVLYLRPGRENTSPSPRQIRFLVYALERSLDIAPEGVETLTIIIDYKSATQASNPSLSQALKVLNILQSHYVERMGRAFVCNVPWYLNAFFSAISPFLDPATRAKIRFNAKLEEFVDLDLLDAEFGGRHRYVWDFDKYWTLLMNAAKVMPDGTRRVGARRAPIEQCTGPALSSNDAPTPNVVRSDASLASASEDQSGALEPPRSNGTKEGQTISRFLNRQTESAPSSGVQKQDGDNATAPASTSASASASEYGQDSQASTAATTIASQSSSSSSDERAGDVAQTLSRTKIV</sequence>
<dbReference type="STRING" id="401625.A0A0P1BBP8"/>